<protein>
    <submittedName>
        <fullName evidence="1">Uncharacterized protein</fullName>
    </submittedName>
</protein>
<name>A0A9W3P4C1_BACTU</name>
<sequence length="41" mass="4557">MLKTVGVDVKEKISELVELAYKGNQEAIEKLIKIKKELGGN</sequence>
<gene>
    <name evidence="1" type="ORF">BTF1_15330</name>
</gene>
<dbReference type="AlphaFoldDB" id="A0A9W3P4C1"/>
<dbReference type="KEGG" id="btn:BTF1_15330"/>
<organism evidence="1 2">
    <name type="scientific">Bacillus thuringiensis HD-789</name>
    <dbReference type="NCBI Taxonomy" id="1217737"/>
    <lineage>
        <taxon>Bacteria</taxon>
        <taxon>Bacillati</taxon>
        <taxon>Bacillota</taxon>
        <taxon>Bacilli</taxon>
        <taxon>Bacillales</taxon>
        <taxon>Bacillaceae</taxon>
        <taxon>Bacillus</taxon>
        <taxon>Bacillus cereus group</taxon>
    </lineage>
</organism>
<dbReference type="RefSeq" id="WP_000921421.1">
    <property type="nucleotide sequence ID" value="NC_018508.1"/>
</dbReference>
<accession>A0A9W3P4C1</accession>
<reference evidence="1 2" key="1">
    <citation type="journal article" date="2013" name="Genome Announc.">
        <title>Complete Genome Sequence of Bacillus thuringiensis Serovar Israelensis Strain HD-789.</title>
        <authorList>
            <person name="Doggett N.A."/>
            <person name="Stubben C.J."/>
            <person name="Chertkov O."/>
            <person name="Bruce D.C."/>
            <person name="Detter J.C."/>
            <person name="Johnson S.L."/>
            <person name="Han C.S."/>
        </authorList>
    </citation>
    <scope>NUCLEOTIDE SEQUENCE [LARGE SCALE GENOMIC DNA]</scope>
    <source>
        <strain evidence="1 2">HD-789</strain>
    </source>
</reference>
<dbReference type="Proteomes" id="UP000005257">
    <property type="component" value="Chromosome"/>
</dbReference>
<evidence type="ECO:0000313" key="1">
    <source>
        <dbReference type="EMBL" id="AFQ27241.1"/>
    </source>
</evidence>
<dbReference type="EMBL" id="CP003763">
    <property type="protein sequence ID" value="AFQ27241.1"/>
    <property type="molecule type" value="Genomic_DNA"/>
</dbReference>
<proteinExistence type="predicted"/>
<evidence type="ECO:0000313" key="2">
    <source>
        <dbReference type="Proteomes" id="UP000005257"/>
    </source>
</evidence>